<keyword evidence="12" id="KW-1185">Reference proteome</keyword>
<dbReference type="InterPro" id="IPR001660">
    <property type="entry name" value="SAM"/>
</dbReference>
<dbReference type="Ensembl" id="ENSSAUT00010036925.1">
    <property type="protein sequence ID" value="ENSSAUP00010035049.1"/>
    <property type="gene ID" value="ENSSAUG00010014829.1"/>
</dbReference>
<dbReference type="AlphaFoldDB" id="A0A671W8T9"/>
<name>A0A671W8T9_SPAAU</name>
<dbReference type="PANTHER" id="PTHR12301:SF3">
    <property type="entry name" value="SAM AND SH3 DOMAIN-CONTAINING PROTEIN 1"/>
    <property type="match status" value="1"/>
</dbReference>
<proteinExistence type="predicted"/>
<feature type="region of interest" description="Disordered" evidence="8">
    <location>
        <begin position="542"/>
        <end position="670"/>
    </location>
</feature>
<dbReference type="PANTHER" id="PTHR12301">
    <property type="entry name" value="SAM-DOMAIN, SH3 AND NUCLEAR LOCALIZATION SIGNALS PROTEIN RELATED"/>
    <property type="match status" value="1"/>
</dbReference>
<dbReference type="PROSITE" id="PS50002">
    <property type="entry name" value="SH3"/>
    <property type="match status" value="1"/>
</dbReference>
<evidence type="ECO:0000256" key="7">
    <source>
        <dbReference type="PROSITE-ProRule" id="PRU00192"/>
    </source>
</evidence>
<evidence type="ECO:0000256" key="8">
    <source>
        <dbReference type="SAM" id="MobiDB-lite"/>
    </source>
</evidence>
<dbReference type="FunFam" id="1.10.150.50:FF:000055">
    <property type="entry name" value="Sterile alpha motif domain containing 5"/>
    <property type="match status" value="1"/>
</dbReference>
<dbReference type="GO" id="GO:0005737">
    <property type="term" value="C:cytoplasm"/>
    <property type="evidence" value="ECO:0007669"/>
    <property type="project" value="UniProtKB-SubCell"/>
</dbReference>
<feature type="region of interest" description="Disordered" evidence="8">
    <location>
        <begin position="216"/>
        <end position="253"/>
    </location>
</feature>
<organism evidence="11 12">
    <name type="scientific">Sparus aurata</name>
    <name type="common">Gilthead sea bream</name>
    <dbReference type="NCBI Taxonomy" id="8175"/>
    <lineage>
        <taxon>Eukaryota</taxon>
        <taxon>Metazoa</taxon>
        <taxon>Chordata</taxon>
        <taxon>Craniata</taxon>
        <taxon>Vertebrata</taxon>
        <taxon>Euteleostomi</taxon>
        <taxon>Actinopterygii</taxon>
        <taxon>Neopterygii</taxon>
        <taxon>Teleostei</taxon>
        <taxon>Neoteleostei</taxon>
        <taxon>Acanthomorphata</taxon>
        <taxon>Eupercaria</taxon>
        <taxon>Spariformes</taxon>
        <taxon>Sparidae</taxon>
        <taxon>Sparus</taxon>
    </lineage>
</organism>
<dbReference type="InterPro" id="IPR021090">
    <property type="entry name" value="SPIDER"/>
</dbReference>
<dbReference type="InterPro" id="IPR013761">
    <property type="entry name" value="SAM/pointed_sf"/>
</dbReference>
<protein>
    <recommendedName>
        <fullName evidence="6">Sterile alpha motif domain-containing protein 5</fullName>
    </recommendedName>
</protein>
<dbReference type="Gene3D" id="1.10.150.50">
    <property type="entry name" value="Transcription Factor, Ets-1"/>
    <property type="match status" value="2"/>
</dbReference>
<feature type="compositionally biased region" description="Basic and acidic residues" evidence="8">
    <location>
        <begin position="833"/>
        <end position="846"/>
    </location>
</feature>
<reference evidence="11" key="1">
    <citation type="submission" date="2021-04" db="EMBL/GenBank/DDBJ databases">
        <authorList>
            <consortium name="Wellcome Sanger Institute Data Sharing"/>
        </authorList>
    </citation>
    <scope>NUCLEOTIDE SEQUENCE [LARGE SCALE GENOMIC DNA]</scope>
</reference>
<feature type="compositionally biased region" description="Low complexity" evidence="8">
    <location>
        <begin position="623"/>
        <end position="641"/>
    </location>
</feature>
<evidence type="ECO:0000256" key="5">
    <source>
        <dbReference type="ARBA" id="ARBA00065890"/>
    </source>
</evidence>
<dbReference type="Pfam" id="PF26285">
    <property type="entry name" value="SASH1_Homeodomain"/>
    <property type="match status" value="1"/>
</dbReference>
<comment type="subunit">
    <text evidence="5">Interacts promiscuously (via SAM domain) with EPHA5, EPHA6, EPHA7, EPHA8, EPHB1, EPHB2, EPHB3 and EPHB4 (via SAM domain) (in vitro).</text>
</comment>
<dbReference type="Proteomes" id="UP000472265">
    <property type="component" value="Chromosome 16"/>
</dbReference>
<comment type="subcellular location">
    <subcellularLocation>
        <location evidence="1">Cytoplasm</location>
    </subcellularLocation>
</comment>
<evidence type="ECO:0000256" key="2">
    <source>
        <dbReference type="ARBA" id="ARBA00022443"/>
    </source>
</evidence>
<evidence type="ECO:0000313" key="12">
    <source>
        <dbReference type="Proteomes" id="UP000472265"/>
    </source>
</evidence>
<dbReference type="Pfam" id="PF00536">
    <property type="entry name" value="SAM_1"/>
    <property type="match status" value="2"/>
</dbReference>
<feature type="domain" description="SH3" evidence="9">
    <location>
        <begin position="672"/>
        <end position="733"/>
    </location>
</feature>
<accession>A0A671W8T9</accession>
<dbReference type="InterPro" id="IPR035720">
    <property type="entry name" value="SASH1_SH3"/>
</dbReference>
<feature type="region of interest" description="Disordered" evidence="8">
    <location>
        <begin position="814"/>
        <end position="867"/>
    </location>
</feature>
<feature type="compositionally biased region" description="Polar residues" evidence="8">
    <location>
        <begin position="642"/>
        <end position="654"/>
    </location>
</feature>
<dbReference type="SMART" id="SM00454">
    <property type="entry name" value="SAM"/>
    <property type="match status" value="2"/>
</dbReference>
<feature type="region of interest" description="Disordered" evidence="8">
    <location>
        <begin position="462"/>
        <end position="496"/>
    </location>
</feature>
<evidence type="ECO:0000256" key="1">
    <source>
        <dbReference type="ARBA" id="ARBA00004496"/>
    </source>
</evidence>
<dbReference type="Gene3D" id="2.30.30.40">
    <property type="entry name" value="SH3 Domains"/>
    <property type="match status" value="1"/>
</dbReference>
<sequence length="867" mass="96232">MSQGPNLVLEWLSKLHLAQYVEAFIDNGYDDLEVCKQIGEPDLDAIGVHIEYHRHRLLAAVQKLIDEDKRKALSYYFTLEPLSPSTAKREDDLRTLGSHLRATGVHQASCPGNHNPRLTDCNDFVTYPKLKLKVLIRDKLAKDGINLGEAPYTYKDGSVGNLDDLAQEYSQYYGTSLSDVCERMEELRKRKVVQDAELGKVDSAATSLQLRSQIQESLGLSSNTSTPETERRFPVHKSSSDDGSGGKWDGRRKSKSFWQSFRKSQKGVMRQISKGDDVGFVASEITMSDEERIQLMMMVKENMISIEEALARLKEFEVQNRQTCRSDPTEWTDPSSPGPNELFNCNACDLSDTEQEESVTFRRLHKLVSSTRKVKKKLIRIDESKRPGADENLNTDGLPCGDASSSLYSGVQKKPAVCPVDSLTSALREQLTYDRDSDSLTTSPSSSSLDTCSSQKIFQAFSKSGGSPAHQETSVAGEAGEAGEGSGSSFSEMDGCNEEPKIARSVTDGELRHRILNPLSHHGRACSFGGFDLTNRSLHPLISDNDNTNKDGDGLQDPVKSPATSRISLGKKVKSVRETMRKHISKRYHCSLSEQSSPDRMSSCPHSPQMDSDSLEKPKLKPGGSVESLRSSLSGQSSMSGQTVGTTDSSNSNRESVKSEDGEEDELPYRGPFCGRALVHTDFTPSPYDTDSLKLKSGDVIDIISKPPMGTWMGMLNGKVGTFKFIYVDVLNEEQVKPKKTRRRRKARQPKPTSVEELLDRINLKEHLPTFLFNGYEDLDTFKLLEEEDLDELNIRDSQHRAVLLTAVELLQEYDGSSDPERSSQSGGSQEKLLLDRRGLAGDSPRDSGCYESNENLENGNDSLSRL</sequence>
<feature type="compositionally biased region" description="Polar residues" evidence="8">
    <location>
        <begin position="592"/>
        <end position="612"/>
    </location>
</feature>
<dbReference type="InterPro" id="IPR036028">
    <property type="entry name" value="SH3-like_dom_sf"/>
</dbReference>
<dbReference type="FunFam" id="2.30.30.40:FF:000021">
    <property type="entry name" value="Putative sam and sh3 domain-containing protein 1"/>
    <property type="match status" value="1"/>
</dbReference>
<dbReference type="InterPro" id="IPR058666">
    <property type="entry name" value="SASH1/NUB1_homeodomain"/>
</dbReference>
<evidence type="ECO:0000256" key="4">
    <source>
        <dbReference type="ARBA" id="ARBA00022553"/>
    </source>
</evidence>
<dbReference type="Pfam" id="PF12485">
    <property type="entry name" value="SPIDER"/>
    <property type="match status" value="1"/>
</dbReference>
<reference evidence="11" key="2">
    <citation type="submission" date="2025-08" db="UniProtKB">
        <authorList>
            <consortium name="Ensembl"/>
        </authorList>
    </citation>
    <scope>IDENTIFICATION</scope>
</reference>
<feature type="domain" description="SAM" evidence="10">
    <location>
        <begin position="750"/>
        <end position="814"/>
    </location>
</feature>
<keyword evidence="2 7" id="KW-0728">SH3 domain</keyword>
<keyword evidence="4" id="KW-0597">Phosphoprotein</keyword>
<dbReference type="GeneTree" id="ENSGT00940000156778"/>
<keyword evidence="3" id="KW-0963">Cytoplasm</keyword>
<evidence type="ECO:0000313" key="11">
    <source>
        <dbReference type="Ensembl" id="ENSSAUP00010035049.1"/>
    </source>
</evidence>
<gene>
    <name evidence="11" type="primary">sash1b</name>
</gene>
<dbReference type="InterPro" id="IPR051725">
    <property type="entry name" value="SAM-SH3_domain_protein"/>
</dbReference>
<evidence type="ECO:0000259" key="9">
    <source>
        <dbReference type="PROSITE" id="PS50002"/>
    </source>
</evidence>
<evidence type="ECO:0000256" key="6">
    <source>
        <dbReference type="ARBA" id="ARBA00073398"/>
    </source>
</evidence>
<dbReference type="PROSITE" id="PS50105">
    <property type="entry name" value="SAM_DOMAIN"/>
    <property type="match status" value="2"/>
</dbReference>
<reference evidence="11" key="3">
    <citation type="submission" date="2025-09" db="UniProtKB">
        <authorList>
            <consortium name="Ensembl"/>
        </authorList>
    </citation>
    <scope>IDENTIFICATION</scope>
</reference>
<dbReference type="SUPFAM" id="SSF50044">
    <property type="entry name" value="SH3-domain"/>
    <property type="match status" value="1"/>
</dbReference>
<feature type="compositionally biased region" description="Polar residues" evidence="8">
    <location>
        <begin position="216"/>
        <end position="227"/>
    </location>
</feature>
<feature type="domain" description="SAM" evidence="10">
    <location>
        <begin position="3"/>
        <end position="67"/>
    </location>
</feature>
<dbReference type="FunFam" id="1.10.150.50:FF:000024">
    <property type="entry name" value="Putative sam and sh3 domain-containing protein 1"/>
    <property type="match status" value="1"/>
</dbReference>
<evidence type="ECO:0000256" key="3">
    <source>
        <dbReference type="ARBA" id="ARBA00022490"/>
    </source>
</evidence>
<dbReference type="InterPro" id="IPR001452">
    <property type="entry name" value="SH3_domain"/>
</dbReference>
<dbReference type="SUPFAM" id="SSF47769">
    <property type="entry name" value="SAM/Pointed domain"/>
    <property type="match status" value="2"/>
</dbReference>
<dbReference type="CDD" id="cd11967">
    <property type="entry name" value="SH3_SASH1"/>
    <property type="match status" value="1"/>
</dbReference>
<feature type="compositionally biased region" description="Polar residues" evidence="8">
    <location>
        <begin position="851"/>
        <end position="867"/>
    </location>
</feature>
<evidence type="ECO:0000259" key="10">
    <source>
        <dbReference type="PROSITE" id="PS50105"/>
    </source>
</evidence>